<comment type="similarity">
    <text evidence="1">Belongs to the short-chain dehydrogenases/reductases (SDR) family.</text>
</comment>
<comment type="caution">
    <text evidence="3">The sequence shown here is derived from an EMBL/GenBank/DDBJ whole genome shotgun (WGS) entry which is preliminary data.</text>
</comment>
<dbReference type="InterPro" id="IPR036291">
    <property type="entry name" value="NAD(P)-bd_dom_sf"/>
</dbReference>
<dbReference type="Pfam" id="PF13561">
    <property type="entry name" value="adh_short_C2"/>
    <property type="match status" value="1"/>
</dbReference>
<evidence type="ECO:0000313" key="3">
    <source>
        <dbReference type="EMBL" id="MDQ7903736.1"/>
    </source>
</evidence>
<organism evidence="3 4">
    <name type="scientific">Phytohabitans maris</name>
    <dbReference type="NCBI Taxonomy" id="3071409"/>
    <lineage>
        <taxon>Bacteria</taxon>
        <taxon>Bacillati</taxon>
        <taxon>Actinomycetota</taxon>
        <taxon>Actinomycetes</taxon>
        <taxon>Micromonosporales</taxon>
        <taxon>Micromonosporaceae</taxon>
    </lineage>
</organism>
<gene>
    <name evidence="3" type="ORF">RB614_04295</name>
</gene>
<dbReference type="EMBL" id="JAVHUY010000003">
    <property type="protein sequence ID" value="MDQ7903736.1"/>
    <property type="molecule type" value="Genomic_DNA"/>
</dbReference>
<accession>A0ABU0Z9K6</accession>
<proteinExistence type="inferred from homology"/>
<evidence type="ECO:0000256" key="1">
    <source>
        <dbReference type="ARBA" id="ARBA00006484"/>
    </source>
</evidence>
<keyword evidence="2" id="KW-0560">Oxidoreductase</keyword>
<dbReference type="PANTHER" id="PTHR24321:SF8">
    <property type="entry name" value="ESTRADIOL 17-BETA-DEHYDROGENASE 8-RELATED"/>
    <property type="match status" value="1"/>
</dbReference>
<dbReference type="InterPro" id="IPR002347">
    <property type="entry name" value="SDR_fam"/>
</dbReference>
<dbReference type="PRINTS" id="PR00081">
    <property type="entry name" value="GDHRDH"/>
</dbReference>
<evidence type="ECO:0000256" key="2">
    <source>
        <dbReference type="ARBA" id="ARBA00023002"/>
    </source>
</evidence>
<protein>
    <submittedName>
        <fullName evidence="3">SDR family oxidoreductase</fullName>
    </submittedName>
</protein>
<dbReference type="Gene3D" id="3.40.50.720">
    <property type="entry name" value="NAD(P)-binding Rossmann-like Domain"/>
    <property type="match status" value="1"/>
</dbReference>
<keyword evidence="4" id="KW-1185">Reference proteome</keyword>
<dbReference type="PANTHER" id="PTHR24321">
    <property type="entry name" value="DEHYDROGENASES, SHORT CHAIN"/>
    <property type="match status" value="1"/>
</dbReference>
<dbReference type="SUPFAM" id="SSF51735">
    <property type="entry name" value="NAD(P)-binding Rossmann-fold domains"/>
    <property type="match status" value="1"/>
</dbReference>
<sequence>MGVLDGLVVLVSGSGPGLGRATAAAALREGARVVLADRDGDVVERTRKEVDPDGGRGVAVRADITSVADCDAVVAAARDRFGRLDGLVNVAAVDNANGGLEVALDDWDRTAAVNVRGTIQMTRAAVPLIRAGGRGGSVVLIGSTMARMPGRTAPRLAYGMSKGALASAVYHLAGELGGDGIRVNNVSPGFKFGPVLDGFFKAEAARRGVSYDEVADAYRAEVLLPDLATDEDVANTAVFFLSGWSKAITGQTVFVDGGDVLP</sequence>
<reference evidence="3 4" key="1">
    <citation type="submission" date="2023-08" db="EMBL/GenBank/DDBJ databases">
        <title>Phytohabitans sansha sp. nov., isolated from marine sediment.</title>
        <authorList>
            <person name="Zhao Y."/>
            <person name="Yi K."/>
        </authorList>
    </citation>
    <scope>NUCLEOTIDE SEQUENCE [LARGE SCALE GENOMIC DNA]</scope>
    <source>
        <strain evidence="3 4">ZYX-F-186</strain>
    </source>
</reference>
<dbReference type="Proteomes" id="UP001230908">
    <property type="component" value="Unassembled WGS sequence"/>
</dbReference>
<dbReference type="RefSeq" id="WP_308711011.1">
    <property type="nucleotide sequence ID" value="NZ_JAVHUY010000003.1"/>
</dbReference>
<name>A0ABU0Z9K6_9ACTN</name>
<evidence type="ECO:0000313" key="4">
    <source>
        <dbReference type="Proteomes" id="UP001230908"/>
    </source>
</evidence>
<dbReference type="CDD" id="cd05233">
    <property type="entry name" value="SDR_c"/>
    <property type="match status" value="1"/>
</dbReference>